<dbReference type="SUPFAM" id="SSF51182">
    <property type="entry name" value="RmlC-like cupins"/>
    <property type="match status" value="1"/>
</dbReference>
<dbReference type="Pfam" id="PF10114">
    <property type="entry name" value="PocR"/>
    <property type="match status" value="1"/>
</dbReference>
<keyword evidence="2" id="KW-1003">Cell membrane</keyword>
<evidence type="ECO:0000259" key="14">
    <source>
        <dbReference type="Pfam" id="PF07883"/>
    </source>
</evidence>
<dbReference type="EMBL" id="JACCKS010000010">
    <property type="protein sequence ID" value="NZA38482.1"/>
    <property type="molecule type" value="Genomic_DNA"/>
</dbReference>
<keyword evidence="11" id="KW-0472">Membrane</keyword>
<keyword evidence="4" id="KW-0808">Transferase</keyword>
<organism evidence="16 17">
    <name type="scientific">Eubacterium callanderi</name>
    <dbReference type="NCBI Taxonomy" id="53442"/>
    <lineage>
        <taxon>Bacteria</taxon>
        <taxon>Bacillati</taxon>
        <taxon>Bacillota</taxon>
        <taxon>Clostridia</taxon>
        <taxon>Eubacteriales</taxon>
        <taxon>Eubacteriaceae</taxon>
        <taxon>Eubacterium</taxon>
    </lineage>
</organism>
<dbReference type="AlphaFoldDB" id="A0A1I5GI52"/>
<dbReference type="GO" id="GO:0005524">
    <property type="term" value="F:ATP binding"/>
    <property type="evidence" value="ECO:0007669"/>
    <property type="project" value="UniProtKB-KW"/>
</dbReference>
<dbReference type="InterPro" id="IPR036890">
    <property type="entry name" value="HATPase_C_sf"/>
</dbReference>
<keyword evidence="7 16" id="KW-0418">Kinase</keyword>
<name>A0A1I5GI52_9FIRM</name>
<dbReference type="InterPro" id="IPR014710">
    <property type="entry name" value="RmlC-like_jellyroll"/>
</dbReference>
<feature type="coiled-coil region" evidence="12">
    <location>
        <begin position="275"/>
        <end position="309"/>
    </location>
</feature>
<proteinExistence type="predicted"/>
<dbReference type="InterPro" id="IPR011051">
    <property type="entry name" value="RmlC_Cupin_sf"/>
</dbReference>
<dbReference type="RefSeq" id="WP_090410993.1">
    <property type="nucleotide sequence ID" value="NZ_CABJAI010000001.1"/>
</dbReference>
<keyword evidence="9" id="KW-1133">Transmembrane helix</keyword>
<evidence type="ECO:0000259" key="13">
    <source>
        <dbReference type="Pfam" id="PF06580"/>
    </source>
</evidence>
<keyword evidence="6" id="KW-0547">Nucleotide-binding</keyword>
<evidence type="ECO:0000256" key="8">
    <source>
        <dbReference type="ARBA" id="ARBA00022840"/>
    </source>
</evidence>
<dbReference type="InterPro" id="IPR013096">
    <property type="entry name" value="Cupin_2"/>
</dbReference>
<evidence type="ECO:0000256" key="12">
    <source>
        <dbReference type="SAM" id="Coils"/>
    </source>
</evidence>
<dbReference type="Pfam" id="PF06580">
    <property type="entry name" value="His_kinase"/>
    <property type="match status" value="1"/>
</dbReference>
<dbReference type="InterPro" id="IPR010559">
    <property type="entry name" value="Sig_transdc_His_kin_internal"/>
</dbReference>
<comment type="subcellular location">
    <subcellularLocation>
        <location evidence="1">Cell membrane</location>
        <topology evidence="1">Multi-pass membrane protein</topology>
    </subcellularLocation>
</comment>
<sequence length="506" mass="57681">MAVQVMEWGYIDWKHVKTENNPRQNMNIGIVVIEPGRHLAEHVHYGQEQLLYVLQGRGIYYINGERIEPEPGQIFYMEAGSSHEVYNPTDGQIRELLVSNPVYGAEEISIDTLVNLGAPSDDTLYAAVEGVRQQSIDPLNLPLTIYDTAGKTVLQTSCFPDYCTEHCNPLANSGCPCRGMGQSNLSEPWEYRQFVCPYGLTLYQQPIVHENRCIGVIQGGYILLSTMKSEGKTSDRTEELYDTPESTALSIRMLLRRIAEHIVSFCVFSDARRVLEAKERDIDDAQQYSKRLEKNLKAAQNIVTDLRINHHFLFNTLNCMAGMALDKDAEELYDAIIDLSKMFRYTTKTKEQFVPFSHEAAYLKTYLKLQKLRYEDSLQVDIKINAQLDDWLVPFNFLQPIVENAFTHGFDTNNLKRRLSITAQPSGSKVLISIYNNGAVIDYGTLNRINDSLPSGSEHGLSLIYAKLKMRFGPDFSMNVYSDERIGTWIILELPYSYQKEVENDD</sequence>
<feature type="domain" description="PocR" evidence="15">
    <location>
        <begin position="140"/>
        <end position="230"/>
    </location>
</feature>
<dbReference type="InterPro" id="IPR018771">
    <property type="entry name" value="PocR_dom"/>
</dbReference>
<dbReference type="GO" id="GO:0005886">
    <property type="term" value="C:plasma membrane"/>
    <property type="evidence" value="ECO:0007669"/>
    <property type="project" value="UniProtKB-SubCell"/>
</dbReference>
<feature type="domain" description="Signal transduction histidine kinase internal region" evidence="13">
    <location>
        <begin position="306"/>
        <end position="378"/>
    </location>
</feature>
<evidence type="ECO:0000313" key="17">
    <source>
        <dbReference type="Proteomes" id="UP000586254"/>
    </source>
</evidence>
<keyword evidence="12" id="KW-0175">Coiled coil</keyword>
<keyword evidence="8" id="KW-0067">ATP-binding</keyword>
<keyword evidence="5" id="KW-0812">Transmembrane</keyword>
<evidence type="ECO:0000256" key="10">
    <source>
        <dbReference type="ARBA" id="ARBA00023012"/>
    </source>
</evidence>
<evidence type="ECO:0000256" key="7">
    <source>
        <dbReference type="ARBA" id="ARBA00022777"/>
    </source>
</evidence>
<evidence type="ECO:0000259" key="15">
    <source>
        <dbReference type="Pfam" id="PF10114"/>
    </source>
</evidence>
<dbReference type="Gene3D" id="2.60.120.10">
    <property type="entry name" value="Jelly Rolls"/>
    <property type="match status" value="1"/>
</dbReference>
<dbReference type="SUPFAM" id="SSF55874">
    <property type="entry name" value="ATPase domain of HSP90 chaperone/DNA topoisomerase II/histidine kinase"/>
    <property type="match status" value="1"/>
</dbReference>
<evidence type="ECO:0000256" key="1">
    <source>
        <dbReference type="ARBA" id="ARBA00004651"/>
    </source>
</evidence>
<evidence type="ECO:0000256" key="5">
    <source>
        <dbReference type="ARBA" id="ARBA00022692"/>
    </source>
</evidence>
<dbReference type="Gene3D" id="3.30.565.10">
    <property type="entry name" value="Histidine kinase-like ATPase, C-terminal domain"/>
    <property type="match status" value="1"/>
</dbReference>
<evidence type="ECO:0000256" key="6">
    <source>
        <dbReference type="ARBA" id="ARBA00022741"/>
    </source>
</evidence>
<comment type="caution">
    <text evidence="16">The sequence shown here is derived from an EMBL/GenBank/DDBJ whole genome shotgun (WGS) entry which is preliminary data.</text>
</comment>
<evidence type="ECO:0000256" key="3">
    <source>
        <dbReference type="ARBA" id="ARBA00022553"/>
    </source>
</evidence>
<protein>
    <submittedName>
        <fullName evidence="16">Histidine kinase</fullName>
    </submittedName>
</protein>
<dbReference type="PANTHER" id="PTHR34220:SF11">
    <property type="entry name" value="SENSOR PROTEIN KINASE HPTS"/>
    <property type="match status" value="1"/>
</dbReference>
<feature type="domain" description="Cupin type-2" evidence="14">
    <location>
        <begin position="30"/>
        <end position="96"/>
    </location>
</feature>
<accession>A0A1I5GI52</accession>
<evidence type="ECO:0000313" key="16">
    <source>
        <dbReference type="EMBL" id="NZA38482.1"/>
    </source>
</evidence>
<dbReference type="Pfam" id="PF07883">
    <property type="entry name" value="Cupin_2"/>
    <property type="match status" value="1"/>
</dbReference>
<dbReference type="InterPro" id="IPR050640">
    <property type="entry name" value="Bact_2-comp_sensor_kinase"/>
</dbReference>
<dbReference type="Proteomes" id="UP000586254">
    <property type="component" value="Unassembled WGS sequence"/>
</dbReference>
<evidence type="ECO:0000256" key="4">
    <source>
        <dbReference type="ARBA" id="ARBA00022679"/>
    </source>
</evidence>
<dbReference type="GO" id="GO:0000155">
    <property type="term" value="F:phosphorelay sensor kinase activity"/>
    <property type="evidence" value="ECO:0007669"/>
    <property type="project" value="InterPro"/>
</dbReference>
<evidence type="ECO:0000256" key="11">
    <source>
        <dbReference type="ARBA" id="ARBA00023136"/>
    </source>
</evidence>
<gene>
    <name evidence="16" type="ORF">H0N91_10115</name>
</gene>
<reference evidence="16 17" key="1">
    <citation type="submission" date="2020-07" db="EMBL/GenBank/DDBJ databases">
        <title>Organ Donor 1.</title>
        <authorList>
            <person name="Marsh A.J."/>
            <person name="Azcarate-Peril M.A."/>
        </authorList>
    </citation>
    <scope>NUCLEOTIDE SEQUENCE [LARGE SCALE GENOMIC DNA]</scope>
    <source>
        <strain evidence="16 17">AMC0717</strain>
    </source>
</reference>
<evidence type="ECO:0000256" key="9">
    <source>
        <dbReference type="ARBA" id="ARBA00022989"/>
    </source>
</evidence>
<dbReference type="PANTHER" id="PTHR34220">
    <property type="entry name" value="SENSOR HISTIDINE KINASE YPDA"/>
    <property type="match status" value="1"/>
</dbReference>
<keyword evidence="3" id="KW-0597">Phosphoprotein</keyword>
<keyword evidence="10" id="KW-0902">Two-component regulatory system</keyword>
<evidence type="ECO:0000256" key="2">
    <source>
        <dbReference type="ARBA" id="ARBA00022475"/>
    </source>
</evidence>